<dbReference type="RefSeq" id="WP_170828937.1">
    <property type="nucleotide sequence ID" value="NZ_FNNH01000022.1"/>
</dbReference>
<gene>
    <name evidence="1" type="ORF">SAMN05421882_10228</name>
</gene>
<evidence type="ECO:0000313" key="2">
    <source>
        <dbReference type="Proteomes" id="UP000183454"/>
    </source>
</evidence>
<sequence length="51" mass="5656">MTRGRATDSIHHTQAHPVVVRWLFQAGMADIAAAVKDATSAKEHDAIWHYS</sequence>
<accession>A0A1H2VIA6</accession>
<protein>
    <submittedName>
        <fullName evidence="1">Uncharacterized protein</fullName>
    </submittedName>
</protein>
<reference evidence="1 2" key="1">
    <citation type="submission" date="2016-10" db="EMBL/GenBank/DDBJ databases">
        <authorList>
            <person name="de Groot N.N."/>
        </authorList>
    </citation>
    <scope>NUCLEOTIDE SEQUENCE [LARGE SCALE GENOMIC DNA]</scope>
    <source>
        <strain evidence="1 2">Nm110</strain>
    </source>
</reference>
<organism evidence="1 2">
    <name type="scientific">Nitrosomonas communis</name>
    <dbReference type="NCBI Taxonomy" id="44574"/>
    <lineage>
        <taxon>Bacteria</taxon>
        <taxon>Pseudomonadati</taxon>
        <taxon>Pseudomonadota</taxon>
        <taxon>Betaproteobacteria</taxon>
        <taxon>Nitrosomonadales</taxon>
        <taxon>Nitrosomonadaceae</taxon>
        <taxon>Nitrosomonas</taxon>
    </lineage>
</organism>
<name>A0A1H2VIA6_9PROT</name>
<dbReference type="AlphaFoldDB" id="A0A1H2VIA6"/>
<dbReference type="EMBL" id="FNNH01000022">
    <property type="protein sequence ID" value="SDW68037.1"/>
    <property type="molecule type" value="Genomic_DNA"/>
</dbReference>
<evidence type="ECO:0000313" key="1">
    <source>
        <dbReference type="EMBL" id="SDW68037.1"/>
    </source>
</evidence>
<dbReference type="Proteomes" id="UP000183454">
    <property type="component" value="Unassembled WGS sequence"/>
</dbReference>
<proteinExistence type="predicted"/>